<reference evidence="6" key="2">
    <citation type="submission" date="2020-11" db="EMBL/GenBank/DDBJ databases">
        <authorList>
            <person name="Cecchin M."/>
            <person name="Marcolungo L."/>
            <person name="Rossato M."/>
            <person name="Girolomoni L."/>
            <person name="Cosentino E."/>
            <person name="Cuine S."/>
            <person name="Li-Beisson Y."/>
            <person name="Delledonne M."/>
            <person name="Ballottari M."/>
        </authorList>
    </citation>
    <scope>NUCLEOTIDE SEQUENCE</scope>
    <source>
        <strain evidence="6">211/11P</strain>
        <tissue evidence="6">Whole cell</tissue>
    </source>
</reference>
<dbReference type="OrthoDB" id="506888at2759"/>
<dbReference type="Gene3D" id="2.130.10.10">
    <property type="entry name" value="YVTN repeat-like/Quinoprotein amine dehydrogenase"/>
    <property type="match status" value="2"/>
</dbReference>
<evidence type="ECO:0000256" key="3">
    <source>
        <dbReference type="PROSITE-ProRule" id="PRU00221"/>
    </source>
</evidence>
<dbReference type="InterPro" id="IPR013923">
    <property type="entry name" value="Autophagy-rel_prot_16_dom"/>
</dbReference>
<keyword evidence="7" id="KW-1185">Reference proteome</keyword>
<dbReference type="InterPro" id="IPR020472">
    <property type="entry name" value="WD40_PAC1"/>
</dbReference>
<feature type="repeat" description="WD" evidence="3">
    <location>
        <begin position="410"/>
        <end position="442"/>
    </location>
</feature>
<feature type="repeat" description="WD" evidence="3">
    <location>
        <begin position="317"/>
        <end position="358"/>
    </location>
</feature>
<accession>A0A9D4YSV2</accession>
<feature type="repeat" description="WD" evidence="3">
    <location>
        <begin position="502"/>
        <end position="531"/>
    </location>
</feature>
<dbReference type="Pfam" id="PF00400">
    <property type="entry name" value="WD40"/>
    <property type="match status" value="5"/>
</dbReference>
<name>A0A9D4YSV2_CHLVU</name>
<feature type="repeat" description="WD" evidence="3">
    <location>
        <begin position="275"/>
        <end position="316"/>
    </location>
</feature>
<dbReference type="PROSITE" id="PS50082">
    <property type="entry name" value="WD_REPEATS_2"/>
    <property type="match status" value="5"/>
</dbReference>
<dbReference type="PROSITE" id="PS50294">
    <property type="entry name" value="WD_REPEATS_REGION"/>
    <property type="match status" value="3"/>
</dbReference>
<dbReference type="AlphaFoldDB" id="A0A9D4YSV2"/>
<keyword evidence="1 3" id="KW-0853">WD repeat</keyword>
<comment type="caution">
    <text evidence="6">The sequence shown here is derived from an EMBL/GenBank/DDBJ whole genome shotgun (WGS) entry which is preliminary data.</text>
</comment>
<protein>
    <recommendedName>
        <fullName evidence="5">Autophagy-related protein 16 domain-containing protein</fullName>
    </recommendedName>
</protein>
<evidence type="ECO:0000256" key="1">
    <source>
        <dbReference type="ARBA" id="ARBA00022574"/>
    </source>
</evidence>
<gene>
    <name evidence="6" type="ORF">D9Q98_008207</name>
</gene>
<feature type="repeat" description="WD" evidence="3">
    <location>
        <begin position="359"/>
        <end position="401"/>
    </location>
</feature>
<dbReference type="SMART" id="SM00320">
    <property type="entry name" value="WD40"/>
    <property type="match status" value="7"/>
</dbReference>
<dbReference type="PANTHER" id="PTHR19878">
    <property type="entry name" value="AUTOPHAGY PROTEIN 16-LIKE"/>
    <property type="match status" value="1"/>
</dbReference>
<dbReference type="InterPro" id="IPR015943">
    <property type="entry name" value="WD40/YVTN_repeat-like_dom_sf"/>
</dbReference>
<dbReference type="InterPro" id="IPR045160">
    <property type="entry name" value="ATG16"/>
</dbReference>
<organism evidence="6 7">
    <name type="scientific">Chlorella vulgaris</name>
    <name type="common">Green alga</name>
    <dbReference type="NCBI Taxonomy" id="3077"/>
    <lineage>
        <taxon>Eukaryota</taxon>
        <taxon>Viridiplantae</taxon>
        <taxon>Chlorophyta</taxon>
        <taxon>core chlorophytes</taxon>
        <taxon>Trebouxiophyceae</taxon>
        <taxon>Chlorellales</taxon>
        <taxon>Chlorellaceae</taxon>
        <taxon>Chlorella clade</taxon>
        <taxon>Chlorella</taxon>
    </lineage>
</organism>
<keyword evidence="4" id="KW-0175">Coiled coil</keyword>
<evidence type="ECO:0000259" key="5">
    <source>
        <dbReference type="Pfam" id="PF08614"/>
    </source>
</evidence>
<keyword evidence="2" id="KW-0677">Repeat</keyword>
<feature type="coiled-coil region" evidence="4">
    <location>
        <begin position="42"/>
        <end position="223"/>
    </location>
</feature>
<evidence type="ECO:0000313" key="6">
    <source>
        <dbReference type="EMBL" id="KAI3424821.1"/>
    </source>
</evidence>
<dbReference type="PANTHER" id="PTHR19878:SF8">
    <property type="entry name" value="AUTOPHAGY-RELATED 16, ISOFORM F"/>
    <property type="match status" value="1"/>
</dbReference>
<sequence>MEVAVAPAIVQNVLNQLTQRNAVYRDAFSDVVADYQACLQRSRELQVRSAQLDKEASELRQENETLLKNVEEQKRSAVSSAQYVALEARAQQLREELTAAYKEKAGLAESSLQATRQLQVVRDINERQSKELIDAAEEARKLREQVKELRGQVEHHRQAHATVSREMEARLHEAQEATGRVAALQGESAELVRRILEMKDREADRLNEMNRQEADMLAAAQQQAAAIVAEARAAALQLGMRRPSQAADSVDALLHGLTVSDDVEAERPVAMTKSVMAHEGGCYSLAFSRNGMLLASGGADKTVKLWEPSTATLTSTLHGAFEGVNAVAFSADSKLVLAAENNKAVRVWDVHTGRLRMSLTGHSGKVTGVDCSPADAQVAVTCAADRTIKVWGLERGYCLRTLMCHSSCNSLALTGDGSLVASGHFDGTLRFWDMRTGKQSHEVAGLHSQQITSVTVGLSGELVLTCGKDNLLRCVDVRRFEVRHTLSAPSFTVGGTWTSACLSPSETQAAAGSGDGTVFLWDVSKATVASRLRNPKHHHLHHHSAVACAWCPLGLPLVACDKAGNLSFWSSSERPAAPPRVGGR</sequence>
<evidence type="ECO:0000256" key="4">
    <source>
        <dbReference type="SAM" id="Coils"/>
    </source>
</evidence>
<dbReference type="CDD" id="cd00200">
    <property type="entry name" value="WD40"/>
    <property type="match status" value="1"/>
</dbReference>
<dbReference type="InterPro" id="IPR019775">
    <property type="entry name" value="WD40_repeat_CS"/>
</dbReference>
<dbReference type="Proteomes" id="UP001055712">
    <property type="component" value="Unassembled WGS sequence"/>
</dbReference>
<dbReference type="SUPFAM" id="SSF50978">
    <property type="entry name" value="WD40 repeat-like"/>
    <property type="match status" value="1"/>
</dbReference>
<dbReference type="InterPro" id="IPR001680">
    <property type="entry name" value="WD40_rpt"/>
</dbReference>
<evidence type="ECO:0000256" key="2">
    <source>
        <dbReference type="ARBA" id="ARBA00022737"/>
    </source>
</evidence>
<dbReference type="PRINTS" id="PR00320">
    <property type="entry name" value="GPROTEINBRPT"/>
</dbReference>
<evidence type="ECO:0000313" key="7">
    <source>
        <dbReference type="Proteomes" id="UP001055712"/>
    </source>
</evidence>
<dbReference type="InterPro" id="IPR036322">
    <property type="entry name" value="WD40_repeat_dom_sf"/>
</dbReference>
<dbReference type="GO" id="GO:0000045">
    <property type="term" value="P:autophagosome assembly"/>
    <property type="evidence" value="ECO:0007669"/>
    <property type="project" value="InterPro"/>
</dbReference>
<dbReference type="Pfam" id="PF08614">
    <property type="entry name" value="ATG16"/>
    <property type="match status" value="1"/>
</dbReference>
<proteinExistence type="predicted"/>
<feature type="domain" description="Autophagy-related protein 16" evidence="5">
    <location>
        <begin position="13"/>
        <end position="207"/>
    </location>
</feature>
<reference evidence="6" key="1">
    <citation type="journal article" date="2019" name="Plant J.">
        <title>Chlorella vulgaris genome assembly and annotation reveals the molecular basis for metabolic acclimation to high light conditions.</title>
        <authorList>
            <person name="Cecchin M."/>
            <person name="Marcolungo L."/>
            <person name="Rossato M."/>
            <person name="Girolomoni L."/>
            <person name="Cosentino E."/>
            <person name="Cuine S."/>
            <person name="Li-Beisson Y."/>
            <person name="Delledonne M."/>
            <person name="Ballottari M."/>
        </authorList>
    </citation>
    <scope>NUCLEOTIDE SEQUENCE</scope>
    <source>
        <strain evidence="6">211/11P</strain>
    </source>
</reference>
<dbReference type="PROSITE" id="PS00678">
    <property type="entry name" value="WD_REPEATS_1"/>
    <property type="match status" value="2"/>
</dbReference>
<dbReference type="EMBL" id="SIDB01000012">
    <property type="protein sequence ID" value="KAI3424821.1"/>
    <property type="molecule type" value="Genomic_DNA"/>
</dbReference>